<dbReference type="Proteomes" id="UP000002743">
    <property type="component" value="Chromosome"/>
</dbReference>
<dbReference type="HOGENOM" id="CLU_1904271_0_0_4"/>
<evidence type="ECO:0000313" key="1">
    <source>
        <dbReference type="EMBL" id="ACT50291.1"/>
    </source>
</evidence>
<sequence length="133" mass="14813">MSKSGVAREDVIDFVMSCENVFRLGIYEKRRLDELDAFAVQKKMAHYLRLATDPRLLRIYPEAAAKQKCILIDLDAMPCAYVMEVLGQWSSRAVASKVAVEVSVAGELVLNTRPQVVTTGKPRRRVTATSVAL</sequence>
<name>C6XCL6_METGS</name>
<reference evidence="1 2" key="2">
    <citation type="journal article" date="2011" name="J. Bacteriol.">
        <title>Genomes of three methylotrophs from a single niche uncover genetic and metabolic divergence of Methylophilaceae.</title>
        <authorList>
            <person name="Lapidus A."/>
            <person name="Clum A."/>
            <person name="Labutti K."/>
            <person name="Kaluzhnaya M.G."/>
            <person name="Lim S."/>
            <person name="Beck D.A."/>
            <person name="Glavina Del Rio T."/>
            <person name="Nolan M."/>
            <person name="Mavromatis K."/>
            <person name="Huntemann M."/>
            <person name="Lucas S."/>
            <person name="Lidstrom M.E."/>
            <person name="Ivanova N."/>
            <person name="Chistoserdova L."/>
        </authorList>
    </citation>
    <scope>NUCLEOTIDE SEQUENCE [LARGE SCALE GENOMIC DNA]</scope>
    <source>
        <strain evidence="1 2">SIP3-4</strain>
    </source>
</reference>
<accession>C6XCL6</accession>
<evidence type="ECO:0000313" key="2">
    <source>
        <dbReference type="Proteomes" id="UP000002743"/>
    </source>
</evidence>
<dbReference type="AlphaFoldDB" id="C6XCL6"/>
<proteinExistence type="predicted"/>
<dbReference type="KEGG" id="mei:Msip34_1044"/>
<protein>
    <submittedName>
        <fullName evidence="1">Uncharacterized protein</fullName>
    </submittedName>
</protein>
<gene>
    <name evidence="1" type="ordered locus">Msip34_1044</name>
</gene>
<keyword evidence="2" id="KW-1185">Reference proteome</keyword>
<dbReference type="EMBL" id="CP001674">
    <property type="protein sequence ID" value="ACT50291.1"/>
    <property type="molecule type" value="Genomic_DNA"/>
</dbReference>
<reference evidence="2" key="1">
    <citation type="submission" date="2009-07" db="EMBL/GenBank/DDBJ databases">
        <title>Complete sequence of chromosome of Methylovorus sp. SIP3-4.</title>
        <authorList>
            <person name="Lucas S."/>
            <person name="Copeland A."/>
            <person name="Lapidus A."/>
            <person name="Glavina del Rio T."/>
            <person name="Tice H."/>
            <person name="Bruce D."/>
            <person name="Goodwin L."/>
            <person name="Pitluck S."/>
            <person name="Clum A."/>
            <person name="Larimer F."/>
            <person name="Land M."/>
            <person name="Hauser L."/>
            <person name="Kyrpides N."/>
            <person name="Mikhailova N."/>
            <person name="Kayluzhnaya M."/>
            <person name="Chistoserdova L."/>
        </authorList>
    </citation>
    <scope>NUCLEOTIDE SEQUENCE [LARGE SCALE GENOMIC DNA]</scope>
    <source>
        <strain evidence="2">SIP3-4</strain>
    </source>
</reference>
<dbReference type="STRING" id="582744.Msip34_1044"/>
<organism evidence="1 2">
    <name type="scientific">Methylovorus glucosotrophus (strain SIP3-4)</name>
    <dbReference type="NCBI Taxonomy" id="582744"/>
    <lineage>
        <taxon>Bacteria</taxon>
        <taxon>Pseudomonadati</taxon>
        <taxon>Pseudomonadota</taxon>
        <taxon>Betaproteobacteria</taxon>
        <taxon>Nitrosomonadales</taxon>
        <taxon>Methylophilaceae</taxon>
        <taxon>Methylovorus</taxon>
    </lineage>
</organism>